<dbReference type="Proteomes" id="UP001529510">
    <property type="component" value="Unassembled WGS sequence"/>
</dbReference>
<evidence type="ECO:0000313" key="1">
    <source>
        <dbReference type="EMBL" id="KAL0187577.1"/>
    </source>
</evidence>
<keyword evidence="2" id="KW-1185">Reference proteome</keyword>
<proteinExistence type="predicted"/>
<sequence length="51" mass="5601">VKAHSSRSMAAFRPSHQEYPFRHPCSACFSIQKLLAARTAHALSFLASTSP</sequence>
<reference evidence="1 2" key="1">
    <citation type="submission" date="2024-05" db="EMBL/GenBank/DDBJ databases">
        <title>Genome sequencing and assembly of Indian major carp, Cirrhinus mrigala (Hamilton, 1822).</title>
        <authorList>
            <person name="Mohindra V."/>
            <person name="Chowdhury L.M."/>
            <person name="Lal K."/>
            <person name="Jena J.K."/>
        </authorList>
    </citation>
    <scope>NUCLEOTIDE SEQUENCE [LARGE SCALE GENOMIC DNA]</scope>
    <source>
        <strain evidence="1">CM1030</strain>
        <tissue evidence="1">Blood</tissue>
    </source>
</reference>
<feature type="non-terminal residue" evidence="1">
    <location>
        <position position="1"/>
    </location>
</feature>
<protein>
    <submittedName>
        <fullName evidence="1">Uncharacterized protein</fullName>
    </submittedName>
</protein>
<evidence type="ECO:0000313" key="2">
    <source>
        <dbReference type="Proteomes" id="UP001529510"/>
    </source>
</evidence>
<feature type="non-terminal residue" evidence="1">
    <location>
        <position position="51"/>
    </location>
</feature>
<dbReference type="AlphaFoldDB" id="A0ABD0QN23"/>
<comment type="caution">
    <text evidence="1">The sequence shown here is derived from an EMBL/GenBank/DDBJ whole genome shotgun (WGS) entry which is preliminary data.</text>
</comment>
<dbReference type="EMBL" id="JAMKFB020000007">
    <property type="protein sequence ID" value="KAL0187577.1"/>
    <property type="molecule type" value="Genomic_DNA"/>
</dbReference>
<gene>
    <name evidence="1" type="ORF">M9458_014676</name>
</gene>
<name>A0ABD0QN23_CIRMR</name>
<accession>A0ABD0QN23</accession>
<organism evidence="1 2">
    <name type="scientific">Cirrhinus mrigala</name>
    <name type="common">Mrigala</name>
    <dbReference type="NCBI Taxonomy" id="683832"/>
    <lineage>
        <taxon>Eukaryota</taxon>
        <taxon>Metazoa</taxon>
        <taxon>Chordata</taxon>
        <taxon>Craniata</taxon>
        <taxon>Vertebrata</taxon>
        <taxon>Euteleostomi</taxon>
        <taxon>Actinopterygii</taxon>
        <taxon>Neopterygii</taxon>
        <taxon>Teleostei</taxon>
        <taxon>Ostariophysi</taxon>
        <taxon>Cypriniformes</taxon>
        <taxon>Cyprinidae</taxon>
        <taxon>Labeoninae</taxon>
        <taxon>Labeonini</taxon>
        <taxon>Cirrhinus</taxon>
    </lineage>
</organism>